<reference evidence="1" key="2">
    <citation type="journal article" date="2015" name="Data Brief">
        <title>Shoot transcriptome of the giant reed, Arundo donax.</title>
        <authorList>
            <person name="Barrero R.A."/>
            <person name="Guerrero F.D."/>
            <person name="Moolhuijzen P."/>
            <person name="Goolsby J.A."/>
            <person name="Tidwell J."/>
            <person name="Bellgard S.E."/>
            <person name="Bellgard M.I."/>
        </authorList>
    </citation>
    <scope>NUCLEOTIDE SEQUENCE</scope>
    <source>
        <tissue evidence="1">Shoot tissue taken approximately 20 cm above the soil surface</tissue>
    </source>
</reference>
<protein>
    <submittedName>
        <fullName evidence="1">Uncharacterized protein</fullName>
    </submittedName>
</protein>
<accession>A0A0A8YJR0</accession>
<dbReference type="EMBL" id="GBRH01271061">
    <property type="protein sequence ID" value="JAD26834.1"/>
    <property type="molecule type" value="Transcribed_RNA"/>
</dbReference>
<sequence length="44" mass="5034">MSGPFLQKRKTKVLYSFKVHTQSWELNVVQVVTDNARVNKLAAT</sequence>
<reference evidence="1" key="1">
    <citation type="submission" date="2014-09" db="EMBL/GenBank/DDBJ databases">
        <authorList>
            <person name="Magalhaes I.L.F."/>
            <person name="Oliveira U."/>
            <person name="Santos F.R."/>
            <person name="Vidigal T.H.D.A."/>
            <person name="Brescovit A.D."/>
            <person name="Santos A.J."/>
        </authorList>
    </citation>
    <scope>NUCLEOTIDE SEQUENCE</scope>
    <source>
        <tissue evidence="1">Shoot tissue taken approximately 20 cm above the soil surface</tissue>
    </source>
</reference>
<evidence type="ECO:0000313" key="1">
    <source>
        <dbReference type="EMBL" id="JAD26834.1"/>
    </source>
</evidence>
<dbReference type="AlphaFoldDB" id="A0A0A8YJR0"/>
<name>A0A0A8YJR0_ARUDO</name>
<organism evidence="1">
    <name type="scientific">Arundo donax</name>
    <name type="common">Giant reed</name>
    <name type="synonym">Donax arundinaceus</name>
    <dbReference type="NCBI Taxonomy" id="35708"/>
    <lineage>
        <taxon>Eukaryota</taxon>
        <taxon>Viridiplantae</taxon>
        <taxon>Streptophyta</taxon>
        <taxon>Embryophyta</taxon>
        <taxon>Tracheophyta</taxon>
        <taxon>Spermatophyta</taxon>
        <taxon>Magnoliopsida</taxon>
        <taxon>Liliopsida</taxon>
        <taxon>Poales</taxon>
        <taxon>Poaceae</taxon>
        <taxon>PACMAD clade</taxon>
        <taxon>Arundinoideae</taxon>
        <taxon>Arundineae</taxon>
        <taxon>Arundo</taxon>
    </lineage>
</organism>
<proteinExistence type="predicted"/>